<keyword evidence="1" id="KW-0732">Signal</keyword>
<evidence type="ECO:0008006" key="4">
    <source>
        <dbReference type="Google" id="ProtNLM"/>
    </source>
</evidence>
<dbReference type="Proteomes" id="UP001224997">
    <property type="component" value="Unassembled WGS sequence"/>
</dbReference>
<dbReference type="RefSeq" id="WP_305962061.1">
    <property type="nucleotide sequence ID" value="NZ_JAVAMQ010000002.1"/>
</dbReference>
<evidence type="ECO:0000313" key="3">
    <source>
        <dbReference type="Proteomes" id="UP001224997"/>
    </source>
</evidence>
<reference evidence="2 3" key="1">
    <citation type="submission" date="2023-08" db="EMBL/GenBank/DDBJ databases">
        <authorList>
            <person name="Park J.-S."/>
        </authorList>
    </citation>
    <scope>NUCLEOTIDE SEQUENCE [LARGE SCALE GENOMIC DNA]</scope>
    <source>
        <strain evidence="2 3">2205BS29-5</strain>
    </source>
</reference>
<comment type="caution">
    <text evidence="2">The sequence shown here is derived from an EMBL/GenBank/DDBJ whole genome shotgun (WGS) entry which is preliminary data.</text>
</comment>
<name>A0ABT9J8Y6_9RHOB</name>
<sequence>MLPHLAALGALAALLALAPLPGRAATFTPPQGCRLEVTVQNRGCTVSQYYRCSADPEGHQRSAIFGQDGLGHLSRIDAETRWIESSDPQTGLEDRLVDEAADHASFSTLLKDGRDDFDFWTESNSGERLHHVGEDILTGETVTIDGITLERTRFRLTTRDAQGAVLITREGQQFISRAMTRFFGGIETQSDWTGERRETNDSPVLFQFPGETGFGATTPQFDCDQLMTQLTHERAQL</sequence>
<gene>
    <name evidence="2" type="ORF">Q5Y72_03700</name>
</gene>
<organism evidence="2 3">
    <name type="scientific">Paracoccus spongiarum</name>
    <dbReference type="NCBI Taxonomy" id="3064387"/>
    <lineage>
        <taxon>Bacteria</taxon>
        <taxon>Pseudomonadati</taxon>
        <taxon>Pseudomonadota</taxon>
        <taxon>Alphaproteobacteria</taxon>
        <taxon>Rhodobacterales</taxon>
        <taxon>Paracoccaceae</taxon>
        <taxon>Paracoccus</taxon>
    </lineage>
</organism>
<proteinExistence type="predicted"/>
<feature type="chain" id="PRO_5046981977" description="DUF1849 family protein" evidence="1">
    <location>
        <begin position="25"/>
        <end position="237"/>
    </location>
</feature>
<evidence type="ECO:0000313" key="2">
    <source>
        <dbReference type="EMBL" id="MDP5306200.1"/>
    </source>
</evidence>
<feature type="signal peptide" evidence="1">
    <location>
        <begin position="1"/>
        <end position="24"/>
    </location>
</feature>
<evidence type="ECO:0000256" key="1">
    <source>
        <dbReference type="SAM" id="SignalP"/>
    </source>
</evidence>
<keyword evidence="3" id="KW-1185">Reference proteome</keyword>
<accession>A0ABT9J8Y6</accession>
<protein>
    <recommendedName>
        <fullName evidence="4">DUF1849 family protein</fullName>
    </recommendedName>
</protein>
<dbReference type="EMBL" id="JAVAMQ010000002">
    <property type="protein sequence ID" value="MDP5306200.1"/>
    <property type="molecule type" value="Genomic_DNA"/>
</dbReference>